<reference evidence="2 3" key="1">
    <citation type="journal article" date="2013" name="Genome Announc.">
        <title>Genome Sequence of the Obligate Gammaproteobacterial Methanotroph Methylomicrobium album Strain BG8.</title>
        <authorList>
            <person name="Kits K.D."/>
            <person name="Kalyuzhnaya M.G."/>
            <person name="Klotz M.G."/>
            <person name="Jetten M.S."/>
            <person name="Op den Camp H.J."/>
            <person name="Vuilleumier S."/>
            <person name="Bringel F."/>
            <person name="Dispirito A.A."/>
            <person name="Murrell J.C."/>
            <person name="Bruce D."/>
            <person name="Cheng J.F."/>
            <person name="Copeland A."/>
            <person name="Goodwin L."/>
            <person name="Hauser L."/>
            <person name="Lajus A."/>
            <person name="Land M.L."/>
            <person name="Lapidus A."/>
            <person name="Lucas S."/>
            <person name="Medigue C."/>
            <person name="Pitluck S."/>
            <person name="Woyke T."/>
            <person name="Zeytun A."/>
            <person name="Stein L.Y."/>
        </authorList>
    </citation>
    <scope>NUCLEOTIDE SEQUENCE [LARGE SCALE GENOMIC DNA]</scope>
    <source>
        <strain evidence="2 3">BG8</strain>
    </source>
</reference>
<evidence type="ECO:0000256" key="1">
    <source>
        <dbReference type="SAM" id="MobiDB-lite"/>
    </source>
</evidence>
<dbReference type="HOGENOM" id="CLU_590269_0_0_6"/>
<evidence type="ECO:0000313" key="2">
    <source>
        <dbReference type="EMBL" id="EIC28725.1"/>
    </source>
</evidence>
<dbReference type="AlphaFoldDB" id="H8GFX4"/>
<dbReference type="Proteomes" id="UP000005090">
    <property type="component" value="Chromosome"/>
</dbReference>
<evidence type="ECO:0000313" key="3">
    <source>
        <dbReference type="Proteomes" id="UP000005090"/>
    </source>
</evidence>
<dbReference type="eggNOG" id="ENOG503027R">
    <property type="taxonomic scope" value="Bacteria"/>
</dbReference>
<accession>H8GFX4</accession>
<sequence>MKIAFFLVLLANLALLMHQYHREAFKEGAETPAPDPAMLREPIVLAREQENGLSAAQDVLAGPVGETPAAPEAVLPPQSSPSDSLACYEAGPFANERVLNVWHQALKEAQGELRPIPPHAQEITDYLVLYPTEGGPEAVKAAMQALRNQGVGDAYPLLAGELKGYISLGVFRRENRAARMRNDLQARGVEAVVKPRFKESAQKYALIKGPLAMAGALDALEKRYPGVQLKALPDGDPNCREAGGRQAEVPAAEPKDNGMKSALTESRPAGEPSLAAGGGRVGKPPVQQAPPLDRNPPHDAAEVKSVRLACYEAGPFPNEYSLNAWQKRISGAQAAIKPVLRDGKAVSDYLVLYPSSGGMEAVKANVKMLRERGLNGVWPLPSGEDKGQISLGVFNREENAVQMQKSLLDKGINSVVKPRYKSKRQKYALITAPESIAGALQALEKKYPDIRLRRLPEAGQGCP</sequence>
<dbReference type="STRING" id="686340.Metal_0901"/>
<evidence type="ECO:0008006" key="4">
    <source>
        <dbReference type="Google" id="ProtNLM"/>
    </source>
</evidence>
<gene>
    <name evidence="2" type="ORF">Metal_0901</name>
</gene>
<organism evidence="2 3">
    <name type="scientific">Methylomicrobium album BG8</name>
    <dbReference type="NCBI Taxonomy" id="686340"/>
    <lineage>
        <taxon>Bacteria</taxon>
        <taxon>Pseudomonadati</taxon>
        <taxon>Pseudomonadota</taxon>
        <taxon>Gammaproteobacteria</taxon>
        <taxon>Methylococcales</taxon>
        <taxon>Methylococcaceae</taxon>
        <taxon>Methylomicrobium</taxon>
    </lineage>
</organism>
<dbReference type="RefSeq" id="WP_005370001.1">
    <property type="nucleotide sequence ID" value="NZ_CM001475.1"/>
</dbReference>
<feature type="region of interest" description="Disordered" evidence="1">
    <location>
        <begin position="231"/>
        <end position="299"/>
    </location>
</feature>
<proteinExistence type="predicted"/>
<protein>
    <recommendedName>
        <fullName evidence="4">Sporulation related protein</fullName>
    </recommendedName>
</protein>
<dbReference type="EMBL" id="CM001475">
    <property type="protein sequence ID" value="EIC28725.1"/>
    <property type="molecule type" value="Genomic_DNA"/>
</dbReference>
<keyword evidence="3" id="KW-1185">Reference proteome</keyword>
<name>H8GFX4_METAL</name>